<feature type="binding site" description="axial binding residue" evidence="8">
    <location>
        <position position="510"/>
    </location>
    <ligand>
        <name>heme</name>
        <dbReference type="ChEBI" id="CHEBI:30413"/>
    </ligand>
    <ligandPart>
        <name>Fe</name>
        <dbReference type="ChEBI" id="CHEBI:18248"/>
    </ligandPart>
</feature>
<dbReference type="PRINTS" id="PR00385">
    <property type="entry name" value="P450"/>
</dbReference>
<dbReference type="InterPro" id="IPR001128">
    <property type="entry name" value="Cyt_P450"/>
</dbReference>
<dbReference type="Gene3D" id="1.10.630.10">
    <property type="entry name" value="Cytochrome P450"/>
    <property type="match status" value="1"/>
</dbReference>
<proteinExistence type="inferred from homology"/>
<dbReference type="InterPro" id="IPR050479">
    <property type="entry name" value="CYP11_CYP27_families"/>
</dbReference>
<feature type="region of interest" description="Disordered" evidence="10">
    <location>
        <begin position="26"/>
        <end position="50"/>
    </location>
</feature>
<gene>
    <name evidence="11" type="ORF">PPRO1471_LOCUS674</name>
    <name evidence="12" type="ORF">PPRO1471_LOCUS675</name>
</gene>
<dbReference type="GO" id="GO:0004497">
    <property type="term" value="F:monooxygenase activity"/>
    <property type="evidence" value="ECO:0007669"/>
    <property type="project" value="UniProtKB-KW"/>
</dbReference>
<evidence type="ECO:0000313" key="12">
    <source>
        <dbReference type="EMBL" id="CAD9367660.1"/>
    </source>
</evidence>
<dbReference type="GO" id="GO:0020037">
    <property type="term" value="F:heme binding"/>
    <property type="evidence" value="ECO:0007669"/>
    <property type="project" value="InterPro"/>
</dbReference>
<evidence type="ECO:0000256" key="5">
    <source>
        <dbReference type="ARBA" id="ARBA00023002"/>
    </source>
</evidence>
<accession>A0A6U0A8V1</accession>
<evidence type="ECO:0000256" key="9">
    <source>
        <dbReference type="RuleBase" id="RU000461"/>
    </source>
</evidence>
<keyword evidence="4 8" id="KW-0479">Metal-binding</keyword>
<evidence type="ECO:0000256" key="2">
    <source>
        <dbReference type="ARBA" id="ARBA00010617"/>
    </source>
</evidence>
<evidence type="ECO:0000313" key="11">
    <source>
        <dbReference type="EMBL" id="CAD9367659.1"/>
    </source>
</evidence>
<keyword evidence="6 8" id="KW-0408">Iron</keyword>
<dbReference type="PROSITE" id="PS00086">
    <property type="entry name" value="CYTOCHROME_P450"/>
    <property type="match status" value="1"/>
</dbReference>
<comment type="similarity">
    <text evidence="2 9">Belongs to the cytochrome P450 family.</text>
</comment>
<dbReference type="InterPro" id="IPR036396">
    <property type="entry name" value="Cyt_P450_sf"/>
</dbReference>
<comment type="cofactor">
    <cofactor evidence="1 8">
        <name>heme</name>
        <dbReference type="ChEBI" id="CHEBI:30413"/>
    </cofactor>
</comment>
<name>A0A6U0A8V1_9CHLO</name>
<evidence type="ECO:0000256" key="4">
    <source>
        <dbReference type="ARBA" id="ARBA00022723"/>
    </source>
</evidence>
<evidence type="ECO:0000256" key="6">
    <source>
        <dbReference type="ARBA" id="ARBA00023004"/>
    </source>
</evidence>
<dbReference type="GO" id="GO:0016705">
    <property type="term" value="F:oxidoreductase activity, acting on paired donors, with incorporation or reduction of molecular oxygen"/>
    <property type="evidence" value="ECO:0007669"/>
    <property type="project" value="InterPro"/>
</dbReference>
<dbReference type="PRINTS" id="PR00463">
    <property type="entry name" value="EP450I"/>
</dbReference>
<evidence type="ECO:0000256" key="10">
    <source>
        <dbReference type="SAM" id="MobiDB-lite"/>
    </source>
</evidence>
<dbReference type="InterPro" id="IPR017972">
    <property type="entry name" value="Cyt_P450_CS"/>
</dbReference>
<dbReference type="AlphaFoldDB" id="A0A6U0A8V1"/>
<keyword evidence="7 9" id="KW-0503">Monooxygenase</keyword>
<dbReference type="GO" id="GO:0005506">
    <property type="term" value="F:iron ion binding"/>
    <property type="evidence" value="ECO:0007669"/>
    <property type="project" value="InterPro"/>
</dbReference>
<keyword evidence="5 9" id="KW-0560">Oxidoreductase</keyword>
<evidence type="ECO:0000256" key="8">
    <source>
        <dbReference type="PIRSR" id="PIRSR602401-1"/>
    </source>
</evidence>
<evidence type="ECO:0000256" key="3">
    <source>
        <dbReference type="ARBA" id="ARBA00022617"/>
    </source>
</evidence>
<dbReference type="PANTHER" id="PTHR24279:SF120">
    <property type="entry name" value="CYTOCHROME P450"/>
    <property type="match status" value="1"/>
</dbReference>
<organism evidence="12">
    <name type="scientific">Pycnococcus provasolii</name>
    <dbReference type="NCBI Taxonomy" id="41880"/>
    <lineage>
        <taxon>Eukaryota</taxon>
        <taxon>Viridiplantae</taxon>
        <taxon>Chlorophyta</taxon>
        <taxon>Pseudoscourfieldiophyceae</taxon>
        <taxon>Pseudoscourfieldiales</taxon>
        <taxon>Pycnococcaceae</taxon>
        <taxon>Pycnococcus</taxon>
    </lineage>
</organism>
<evidence type="ECO:0008006" key="13">
    <source>
        <dbReference type="Google" id="ProtNLM"/>
    </source>
</evidence>
<evidence type="ECO:0000256" key="7">
    <source>
        <dbReference type="ARBA" id="ARBA00023033"/>
    </source>
</evidence>
<dbReference type="EMBL" id="HBGR01001019">
    <property type="protein sequence ID" value="CAD9367659.1"/>
    <property type="molecule type" value="Transcribed_RNA"/>
</dbReference>
<dbReference type="PANTHER" id="PTHR24279">
    <property type="entry name" value="CYTOCHROME P450"/>
    <property type="match status" value="1"/>
</dbReference>
<feature type="compositionally biased region" description="Low complexity" evidence="10">
    <location>
        <begin position="41"/>
        <end position="50"/>
    </location>
</feature>
<sequence>MSASHVRFPRVAVIPRNAAPMMSSMLTRRRSLRTGAVKQPRSSSRGVSSRVPLDASERIISTTPGIDVLPEVPLPLIQVMSRGVENFPAMMMEWSSKYGDIFTMQLRPGGPKTVIVADPDGWDKILRAEGDTPVTVGPALDYMKKYYQDRGEEGGGGNLALEEGDQWRRIRSALQDGMLRPSRAAGFTSSVVPVAQALSARLEVEPNPTPERLNDLLQRTTLTMIMAIMLGECDNGLVDGTASKEAEQYLDAARTIGELGSGFMNGPGLWRYVETPAWSQYVEAQSVAEAIQTNWVQQVMDELDSCDDEATVERLSQSYLARLLASRANNDDILSIKEVVSNVGGFVQGGVDTTSGLLSWLLVNLAMNPEAQDRLRAELVDKLGGADATKRAALGRSYNNMSSGGNDEEEDSSLALPYLEAVLRETYRLTTPVLGVPRRLPEDITINGIYVEKQTPLLLMTGKALKDDELFDDAKDFKPERWLGDASSKLCGKARKAISLAPFGRGKRMCIGSNIAQVEARVILVRLLQDYKIVTDATEPPSMRQRTVVVPHPMPTLKFEKI</sequence>
<protein>
    <recommendedName>
        <fullName evidence="13">Cytochrome P450</fullName>
    </recommendedName>
</protein>
<evidence type="ECO:0000256" key="1">
    <source>
        <dbReference type="ARBA" id="ARBA00001971"/>
    </source>
</evidence>
<dbReference type="InterPro" id="IPR002401">
    <property type="entry name" value="Cyt_P450_E_grp-I"/>
</dbReference>
<reference evidence="12" key="1">
    <citation type="submission" date="2021-01" db="EMBL/GenBank/DDBJ databases">
        <authorList>
            <person name="Corre E."/>
            <person name="Pelletier E."/>
            <person name="Niang G."/>
            <person name="Scheremetjew M."/>
            <person name="Finn R."/>
            <person name="Kale V."/>
            <person name="Holt S."/>
            <person name="Cochrane G."/>
            <person name="Meng A."/>
            <person name="Brown T."/>
            <person name="Cohen L."/>
        </authorList>
    </citation>
    <scope>NUCLEOTIDE SEQUENCE</scope>
    <source>
        <strain evidence="12">RCC733</strain>
    </source>
</reference>
<dbReference type="EMBL" id="HBGR01001020">
    <property type="protein sequence ID" value="CAD9367660.1"/>
    <property type="molecule type" value="Transcribed_RNA"/>
</dbReference>
<dbReference type="SUPFAM" id="SSF48264">
    <property type="entry name" value="Cytochrome P450"/>
    <property type="match status" value="1"/>
</dbReference>
<keyword evidence="3 8" id="KW-0349">Heme</keyword>
<dbReference type="Pfam" id="PF00067">
    <property type="entry name" value="p450"/>
    <property type="match status" value="1"/>
</dbReference>